<evidence type="ECO:0000313" key="3">
    <source>
        <dbReference type="Proteomes" id="UP001149140"/>
    </source>
</evidence>
<dbReference type="GO" id="GO:0005886">
    <property type="term" value="C:plasma membrane"/>
    <property type="evidence" value="ECO:0007669"/>
    <property type="project" value="UniProtKB-SubCell"/>
</dbReference>
<dbReference type="Proteomes" id="UP001149140">
    <property type="component" value="Unassembled WGS sequence"/>
</dbReference>
<evidence type="ECO:0000313" key="2">
    <source>
        <dbReference type="EMBL" id="MDA0164149.1"/>
    </source>
</evidence>
<feature type="transmembrane region" description="Helical" evidence="1">
    <location>
        <begin position="93"/>
        <end position="120"/>
    </location>
</feature>
<feature type="transmembrane region" description="Helical" evidence="1">
    <location>
        <begin position="52"/>
        <end position="72"/>
    </location>
</feature>
<keyword evidence="1" id="KW-0812">Transmembrane</keyword>
<organism evidence="2 3">
    <name type="scientific">Solirubrobacter ginsenosidimutans</name>
    <dbReference type="NCBI Taxonomy" id="490573"/>
    <lineage>
        <taxon>Bacteria</taxon>
        <taxon>Bacillati</taxon>
        <taxon>Actinomycetota</taxon>
        <taxon>Thermoleophilia</taxon>
        <taxon>Solirubrobacterales</taxon>
        <taxon>Solirubrobacteraceae</taxon>
        <taxon>Solirubrobacter</taxon>
    </lineage>
</organism>
<comment type="caution">
    <text evidence="2">The sequence shown here is derived from an EMBL/GenBank/DDBJ whole genome shotgun (WGS) entry which is preliminary data.</text>
</comment>
<proteinExistence type="predicted"/>
<dbReference type="RefSeq" id="WP_270043399.1">
    <property type="nucleotide sequence ID" value="NZ_JAPDOD010000031.1"/>
</dbReference>
<feature type="transmembrane region" description="Helical" evidence="1">
    <location>
        <begin position="164"/>
        <end position="184"/>
    </location>
</feature>
<keyword evidence="3" id="KW-1185">Reference proteome</keyword>
<dbReference type="GO" id="GO:0140359">
    <property type="term" value="F:ABC-type transporter activity"/>
    <property type="evidence" value="ECO:0007669"/>
    <property type="project" value="InterPro"/>
</dbReference>
<protein>
    <submittedName>
        <fullName evidence="2">ABC transporter permease</fullName>
    </submittedName>
</protein>
<dbReference type="PANTHER" id="PTHR37305">
    <property type="entry name" value="INTEGRAL MEMBRANE PROTEIN-RELATED"/>
    <property type="match status" value="1"/>
</dbReference>
<gene>
    <name evidence="2" type="ORF">OM076_28000</name>
</gene>
<keyword evidence="1" id="KW-0472">Membrane</keyword>
<reference evidence="2" key="1">
    <citation type="submission" date="2022-10" db="EMBL/GenBank/DDBJ databases">
        <title>The WGS of Solirubrobacter ginsenosidimutans DSM 21036.</title>
        <authorList>
            <person name="Jiang Z."/>
        </authorList>
    </citation>
    <scope>NUCLEOTIDE SEQUENCE</scope>
    <source>
        <strain evidence="2">DSM 21036</strain>
    </source>
</reference>
<feature type="transmembrane region" description="Helical" evidence="1">
    <location>
        <begin position="21"/>
        <end position="40"/>
    </location>
</feature>
<dbReference type="EMBL" id="JAPDOD010000031">
    <property type="protein sequence ID" value="MDA0164149.1"/>
    <property type="molecule type" value="Genomic_DNA"/>
</dbReference>
<name>A0A9X3MWT4_9ACTN</name>
<keyword evidence="1" id="KW-1133">Transmembrane helix</keyword>
<feature type="transmembrane region" description="Helical" evidence="1">
    <location>
        <begin position="218"/>
        <end position="237"/>
    </location>
</feature>
<accession>A0A9X3MWT4</accession>
<dbReference type="Pfam" id="PF12679">
    <property type="entry name" value="ABC2_membrane_2"/>
    <property type="match status" value="1"/>
</dbReference>
<evidence type="ECO:0000256" key="1">
    <source>
        <dbReference type="SAM" id="Phobius"/>
    </source>
</evidence>
<dbReference type="PANTHER" id="PTHR37305:SF1">
    <property type="entry name" value="MEMBRANE PROTEIN"/>
    <property type="match status" value="1"/>
</dbReference>
<dbReference type="AlphaFoldDB" id="A0A9X3MWT4"/>
<sequence length="244" mass="25398">MTRLLGSELFKLRSTRTFYGIVGGSLGLVLVIVILVTALVNFTPSDHPLTDIMNFAAFVQPFALVLGILAITSEFRHGTITPSLLVAPHRPRLVLAKLGASVAIGFALGLVTTVLVFLIVKGIGGLRDLDTSGDAGTLIIGGTIDTALWAALGLGVGSVLRNQVGAIVGSLVYLFVLENLLQIIPGLDDIIRKYGFGGVSSGLFGADDSSDLLGQLPAGLLFAAYAGIFVVAGILVIERRDVTA</sequence>
<feature type="transmembrane region" description="Helical" evidence="1">
    <location>
        <begin position="135"/>
        <end position="157"/>
    </location>
</feature>